<dbReference type="Proteomes" id="UP001201812">
    <property type="component" value="Unassembled WGS sequence"/>
</dbReference>
<evidence type="ECO:0000256" key="1">
    <source>
        <dbReference type="ARBA" id="ARBA00023015"/>
    </source>
</evidence>
<dbReference type="GO" id="GO:0046983">
    <property type="term" value="F:protein dimerization activity"/>
    <property type="evidence" value="ECO:0007669"/>
    <property type="project" value="InterPro"/>
</dbReference>
<dbReference type="Gene3D" id="4.10.280.10">
    <property type="entry name" value="Helix-loop-helix DNA-binding domain"/>
    <property type="match status" value="1"/>
</dbReference>
<name>A0AAD4NJ86_9BILA</name>
<dbReference type="InterPro" id="IPR036638">
    <property type="entry name" value="HLH_DNA-bd_sf"/>
</dbReference>
<dbReference type="InterPro" id="IPR040238">
    <property type="entry name" value="TAL-like"/>
</dbReference>
<evidence type="ECO:0000259" key="4">
    <source>
        <dbReference type="PROSITE" id="PS50888"/>
    </source>
</evidence>
<dbReference type="SUPFAM" id="SSF47459">
    <property type="entry name" value="HLH, helix-loop-helix DNA-binding domain"/>
    <property type="match status" value="1"/>
</dbReference>
<evidence type="ECO:0000313" key="6">
    <source>
        <dbReference type="Proteomes" id="UP001201812"/>
    </source>
</evidence>
<accession>A0AAD4NJ86</accession>
<protein>
    <submittedName>
        <fullName evidence="5">Helix-loop-helix DNA-binding domain-containing protein</fullName>
    </submittedName>
</protein>
<dbReference type="GO" id="GO:0000978">
    <property type="term" value="F:RNA polymerase II cis-regulatory region sequence-specific DNA binding"/>
    <property type="evidence" value="ECO:0007669"/>
    <property type="project" value="TreeGrafter"/>
</dbReference>
<feature type="domain" description="BHLH" evidence="4">
    <location>
        <begin position="1"/>
        <end position="49"/>
    </location>
</feature>
<reference evidence="5" key="1">
    <citation type="submission" date="2022-01" db="EMBL/GenBank/DDBJ databases">
        <title>Genome Sequence Resource for Two Populations of Ditylenchus destructor, the Migratory Endoparasitic Phytonematode.</title>
        <authorList>
            <person name="Zhang H."/>
            <person name="Lin R."/>
            <person name="Xie B."/>
        </authorList>
    </citation>
    <scope>NUCLEOTIDE SEQUENCE</scope>
    <source>
        <strain evidence="5">BazhouSP</strain>
    </source>
</reference>
<gene>
    <name evidence="5" type="ORF">DdX_00044</name>
</gene>
<evidence type="ECO:0000256" key="2">
    <source>
        <dbReference type="ARBA" id="ARBA00023125"/>
    </source>
</evidence>
<dbReference type="EMBL" id="JAKKPZ010000001">
    <property type="protein sequence ID" value="KAI1727903.1"/>
    <property type="molecule type" value="Genomic_DNA"/>
</dbReference>
<dbReference type="PROSITE" id="PS50888">
    <property type="entry name" value="BHLH"/>
    <property type="match status" value="1"/>
</dbReference>
<keyword evidence="3" id="KW-0804">Transcription</keyword>
<dbReference type="SMART" id="SM00353">
    <property type="entry name" value="HLH"/>
    <property type="match status" value="1"/>
</dbReference>
<evidence type="ECO:0000313" key="5">
    <source>
        <dbReference type="EMBL" id="KAI1727903.1"/>
    </source>
</evidence>
<dbReference type="AlphaFoldDB" id="A0AAD4NJ86"/>
<dbReference type="Pfam" id="PF00010">
    <property type="entry name" value="HLH"/>
    <property type="match status" value="1"/>
</dbReference>
<dbReference type="InterPro" id="IPR011598">
    <property type="entry name" value="bHLH_dom"/>
</dbReference>
<dbReference type="GO" id="GO:0000981">
    <property type="term" value="F:DNA-binding transcription factor activity, RNA polymerase II-specific"/>
    <property type="evidence" value="ECO:0007669"/>
    <property type="project" value="InterPro"/>
</dbReference>
<organism evidence="5 6">
    <name type="scientific">Ditylenchus destructor</name>
    <dbReference type="NCBI Taxonomy" id="166010"/>
    <lineage>
        <taxon>Eukaryota</taxon>
        <taxon>Metazoa</taxon>
        <taxon>Ecdysozoa</taxon>
        <taxon>Nematoda</taxon>
        <taxon>Chromadorea</taxon>
        <taxon>Rhabditida</taxon>
        <taxon>Tylenchina</taxon>
        <taxon>Tylenchomorpha</taxon>
        <taxon>Sphaerularioidea</taxon>
        <taxon>Anguinidae</taxon>
        <taxon>Anguininae</taxon>
        <taxon>Ditylenchus</taxon>
    </lineage>
</organism>
<proteinExistence type="predicted"/>
<dbReference type="PANTHER" id="PTHR13864:SF15">
    <property type="entry name" value="T-CELL ACUTE LYMPHOCYTIC LEUKEMIA PROTEIN 1 HOMOLOG-RELATED"/>
    <property type="match status" value="1"/>
</dbReference>
<sequence>MEGNRERQRQSNVRQAFDKLRRVIPAYPPDRKMSKSEILRTAIRYITILEYCLDLRSAPVANLFAEPI</sequence>
<keyword evidence="1" id="KW-0805">Transcription regulation</keyword>
<keyword evidence="6" id="KW-1185">Reference proteome</keyword>
<comment type="caution">
    <text evidence="5">The sequence shown here is derived from an EMBL/GenBank/DDBJ whole genome shotgun (WGS) entry which is preliminary data.</text>
</comment>
<dbReference type="PANTHER" id="PTHR13864">
    <property type="entry name" value="T-CELL ACUTE LYMPHOCYTIC LEUKEMIA/STEM CELL LEUKEMIA-RELATED"/>
    <property type="match status" value="1"/>
</dbReference>
<evidence type="ECO:0000256" key="3">
    <source>
        <dbReference type="ARBA" id="ARBA00023163"/>
    </source>
</evidence>
<keyword evidence="2 5" id="KW-0238">DNA-binding</keyword>